<feature type="compositionally biased region" description="Low complexity" evidence="1">
    <location>
        <begin position="12"/>
        <end position="25"/>
    </location>
</feature>
<evidence type="ECO:0000313" key="2">
    <source>
        <dbReference type="EMBL" id="KAK0390697.1"/>
    </source>
</evidence>
<dbReference type="Proteomes" id="UP001175261">
    <property type="component" value="Unassembled WGS sequence"/>
</dbReference>
<evidence type="ECO:0000256" key="1">
    <source>
        <dbReference type="SAM" id="MobiDB-lite"/>
    </source>
</evidence>
<feature type="compositionally biased region" description="Polar residues" evidence="1">
    <location>
        <begin position="26"/>
        <end position="37"/>
    </location>
</feature>
<organism evidence="2 3">
    <name type="scientific">Sarocladium strictum</name>
    <name type="common">Black bundle disease fungus</name>
    <name type="synonym">Acremonium strictum</name>
    <dbReference type="NCBI Taxonomy" id="5046"/>
    <lineage>
        <taxon>Eukaryota</taxon>
        <taxon>Fungi</taxon>
        <taxon>Dikarya</taxon>
        <taxon>Ascomycota</taxon>
        <taxon>Pezizomycotina</taxon>
        <taxon>Sordariomycetes</taxon>
        <taxon>Hypocreomycetidae</taxon>
        <taxon>Hypocreales</taxon>
        <taxon>Sarocladiaceae</taxon>
        <taxon>Sarocladium</taxon>
    </lineage>
</organism>
<dbReference type="EMBL" id="JAPDFR010000001">
    <property type="protein sequence ID" value="KAK0390697.1"/>
    <property type="molecule type" value="Genomic_DNA"/>
</dbReference>
<gene>
    <name evidence="2" type="ORF">NLU13_0200</name>
</gene>
<dbReference type="AlphaFoldDB" id="A0AA39GNM7"/>
<reference evidence="2" key="1">
    <citation type="submission" date="2022-10" db="EMBL/GenBank/DDBJ databases">
        <title>Determination and structural analysis of whole genome sequence of Sarocladium strictum F4-1.</title>
        <authorList>
            <person name="Hu L."/>
            <person name="Jiang Y."/>
        </authorList>
    </citation>
    <scope>NUCLEOTIDE SEQUENCE</scope>
    <source>
        <strain evidence="2">F4-1</strain>
    </source>
</reference>
<feature type="compositionally biased region" description="Polar residues" evidence="1">
    <location>
        <begin position="1"/>
        <end position="11"/>
    </location>
</feature>
<comment type="caution">
    <text evidence="2">The sequence shown here is derived from an EMBL/GenBank/DDBJ whole genome shotgun (WGS) entry which is preliminary data.</text>
</comment>
<sequence length="586" mass="65359">MSLLSTCTSQVTNPSSYGSPSSNTSAESPVTKGSPTHKNPVLPSDTPAVVDGSARYHDGNLVSPADASQTTSSRNTASWHGYCRATLILRSRMHPDFGARVTSLTAEMRCMAQDLFDRYGRLRPEFVHHPVMRGSGLWGMELSFGDILMIDQVLTDVSVYYRGKGRAVFNRVLESVKDSDLFIVLTRIKSKKPETLEDGAREDRLAEARIAFVRSLGFRRVGNTSWFAFSLDPDHRSRQSLPHEDYDPPLLEYPVTPLFEFAFHIIPWHDESLAIGFFINALRSLHTHQIYWPSMNDCGRTVMHEAALRIMPTLLNWLMDHAPQLTVHRDSTGATPFEALRGKLDRRRTFHPDPDQPGASPDEFLGFTDPEVACLSILDTSIRTDSQLRFGCTCGRCIGGYLSPRLARRLRLHSWDYYDRLIFEADGHSDPYCALPDSCFHPSNLYMKGVLHSHTRVMFLESLSLRLGFANMFAYLSQCLEYGQLPTDGNMMAYLSTSGHHGDQAREFLEHGGSFQIIRSIVFDDAAAHSEWAGSGSDRGRSNGDGGGLPECRNDLEFILAERMCNIDSGIFLGQVSAASQESPGS</sequence>
<keyword evidence="3" id="KW-1185">Reference proteome</keyword>
<name>A0AA39GNM7_SARSR</name>
<proteinExistence type="predicted"/>
<protein>
    <submittedName>
        <fullName evidence="2">Uncharacterized protein</fullName>
    </submittedName>
</protein>
<evidence type="ECO:0000313" key="3">
    <source>
        <dbReference type="Proteomes" id="UP001175261"/>
    </source>
</evidence>
<accession>A0AA39GNM7</accession>
<feature type="region of interest" description="Disordered" evidence="1">
    <location>
        <begin position="1"/>
        <end position="74"/>
    </location>
</feature>